<organism evidence="1 2">
    <name type="scientific">Sanghuangporus baumii</name>
    <name type="common">Phellinus baumii</name>
    <dbReference type="NCBI Taxonomy" id="108892"/>
    <lineage>
        <taxon>Eukaryota</taxon>
        <taxon>Fungi</taxon>
        <taxon>Dikarya</taxon>
        <taxon>Basidiomycota</taxon>
        <taxon>Agaricomycotina</taxon>
        <taxon>Agaricomycetes</taxon>
        <taxon>Hymenochaetales</taxon>
        <taxon>Hymenochaetaceae</taxon>
        <taxon>Sanghuangporus</taxon>
    </lineage>
</organism>
<evidence type="ECO:0000313" key="1">
    <source>
        <dbReference type="EMBL" id="OCB87018.1"/>
    </source>
</evidence>
<sequence length="148" mass="16568">MHVNYTTYDLRHSSDTISLSAHPDVISLFHANVAYSGPRALTQTYQRINIAWVQHFQLDSSYSSGFAVKQPLRLKFMQQSLPGSFGFLDADFIICGSHLIPAFTHRKPKESLAGSVAQSLPSSAEKDNDDGNANGEDYRYYYANIFVN</sequence>
<name>A0A9Q5N7U7_SANBA</name>
<evidence type="ECO:0000313" key="2">
    <source>
        <dbReference type="Proteomes" id="UP000757232"/>
    </source>
</evidence>
<protein>
    <submittedName>
        <fullName evidence="1">Uncharacterized protein</fullName>
    </submittedName>
</protein>
<accession>A0A9Q5N7U7</accession>
<dbReference type="Proteomes" id="UP000757232">
    <property type="component" value="Unassembled WGS sequence"/>
</dbReference>
<comment type="caution">
    <text evidence="1">The sequence shown here is derived from an EMBL/GenBank/DDBJ whole genome shotgun (WGS) entry which is preliminary data.</text>
</comment>
<gene>
    <name evidence="1" type="ORF">A7U60_g5910</name>
</gene>
<reference evidence="1" key="1">
    <citation type="submission" date="2016-06" db="EMBL/GenBank/DDBJ databases">
        <title>Draft Genome sequence of the fungus Inonotus baumii.</title>
        <authorList>
            <person name="Zhu H."/>
            <person name="Lin W."/>
        </authorList>
    </citation>
    <scope>NUCLEOTIDE SEQUENCE</scope>
    <source>
        <strain evidence="1">821</strain>
    </source>
</reference>
<dbReference type="AlphaFoldDB" id="A0A9Q5N7U7"/>
<dbReference type="EMBL" id="LNZH02000196">
    <property type="protein sequence ID" value="OCB87018.1"/>
    <property type="molecule type" value="Genomic_DNA"/>
</dbReference>
<keyword evidence="2" id="KW-1185">Reference proteome</keyword>
<proteinExistence type="predicted"/>
<dbReference type="OrthoDB" id="2692094at2759"/>